<organism evidence="1 2">
    <name type="scientific">OM182 bacterium BACL3 MAG-120507-bin80</name>
    <dbReference type="NCBI Taxonomy" id="1655577"/>
    <lineage>
        <taxon>Bacteria</taxon>
        <taxon>Pseudomonadati</taxon>
        <taxon>Pseudomonadota</taxon>
        <taxon>Gammaproteobacteria</taxon>
        <taxon>OMG group</taxon>
        <taxon>OM182 clade</taxon>
    </lineage>
</organism>
<name>A0A0R2S7J8_9GAMM</name>
<reference evidence="1 2" key="1">
    <citation type="submission" date="2015-10" db="EMBL/GenBank/DDBJ databases">
        <title>Metagenome-Assembled Genomes uncover a global brackish microbiome.</title>
        <authorList>
            <person name="Hugerth L.W."/>
            <person name="Larsson J."/>
            <person name="Alneberg J."/>
            <person name="Lindh M.V."/>
            <person name="Legrand C."/>
            <person name="Pinhassi J."/>
            <person name="Andersson A.F."/>
        </authorList>
    </citation>
    <scope>NUCLEOTIDE SEQUENCE [LARGE SCALE GENOMIC DNA]</scope>
    <source>
        <strain evidence="1">BACL4 MAG-120507-bin80</strain>
    </source>
</reference>
<dbReference type="EMBL" id="LIBB01000285">
    <property type="protein sequence ID" value="KRO70879.1"/>
    <property type="molecule type" value="Genomic_DNA"/>
</dbReference>
<comment type="caution">
    <text evidence="1">The sequence shown here is derived from an EMBL/GenBank/DDBJ whole genome shotgun (WGS) entry which is preliminary data.</text>
</comment>
<accession>A0A0R2S7J8</accession>
<sequence length="79" mass="8533">MNKNHDASDGIDDALIAEATAQLNQEIKVLDTWLAELAHAATSDEESMAAYQSYTDMRASRCEMLSSLANQIKGDGQSA</sequence>
<dbReference type="AlphaFoldDB" id="A0A0R2S7J8"/>
<evidence type="ECO:0000313" key="1">
    <source>
        <dbReference type="EMBL" id="KRO70879.1"/>
    </source>
</evidence>
<gene>
    <name evidence="1" type="ORF">ABR69_01980</name>
</gene>
<proteinExistence type="predicted"/>
<evidence type="ECO:0000313" key="2">
    <source>
        <dbReference type="Proteomes" id="UP000051934"/>
    </source>
</evidence>
<dbReference type="Proteomes" id="UP000051934">
    <property type="component" value="Unassembled WGS sequence"/>
</dbReference>
<protein>
    <submittedName>
        <fullName evidence="1">Uncharacterized protein</fullName>
    </submittedName>
</protein>